<dbReference type="NCBIfam" id="NF004739">
    <property type="entry name" value="PRK06075.1"/>
    <property type="match status" value="1"/>
</dbReference>
<evidence type="ECO:0000256" key="3">
    <source>
        <dbReference type="ARBA" id="ARBA00022448"/>
    </source>
</evidence>
<evidence type="ECO:0000256" key="5">
    <source>
        <dbReference type="ARBA" id="ARBA00022967"/>
    </source>
</evidence>
<dbReference type="GO" id="GO:0050136">
    <property type="term" value="F:NADH dehydrogenase (quinone) (non-electrogenic) activity"/>
    <property type="evidence" value="ECO:0007669"/>
    <property type="project" value="UniProtKB-UniRule"/>
</dbReference>
<name>A0A6C1KWT7_XANAU</name>
<protein>
    <recommendedName>
        <fullName evidence="8">NADH-quinone oxidoreductase subunit D</fullName>
        <ecNumber evidence="8">7.1.1.-</ecNumber>
    </recommendedName>
    <alternativeName>
        <fullName evidence="8">NADH dehydrogenase I subunit D</fullName>
    </alternativeName>
    <alternativeName>
        <fullName evidence="8">NDH-1 subunit D</fullName>
    </alternativeName>
</protein>
<dbReference type="GO" id="GO:0051287">
    <property type="term" value="F:NAD binding"/>
    <property type="evidence" value="ECO:0007669"/>
    <property type="project" value="InterPro"/>
</dbReference>
<evidence type="ECO:0000256" key="4">
    <source>
        <dbReference type="ARBA" id="ARBA00022719"/>
    </source>
</evidence>
<dbReference type="PANTHER" id="PTHR11993:SF10">
    <property type="entry name" value="NADH DEHYDROGENASE [UBIQUINONE] IRON-SULFUR PROTEIN 2, MITOCHONDRIAL"/>
    <property type="match status" value="1"/>
</dbReference>
<dbReference type="InterPro" id="IPR022885">
    <property type="entry name" value="NDH1_su_D/H"/>
</dbReference>
<dbReference type="NCBIfam" id="TIGR01962">
    <property type="entry name" value="NuoD"/>
    <property type="match status" value="1"/>
</dbReference>
<dbReference type="HAMAP" id="MF_01358">
    <property type="entry name" value="NDH1_NuoD"/>
    <property type="match status" value="1"/>
</dbReference>
<comment type="function">
    <text evidence="1 8">NDH-1 shuttles electrons from NADH, via FMN and iron-sulfur (Fe-S) centers, to quinones in the respiratory chain. The immediate electron acceptor for the enzyme in this species is believed to be ubiquinone. Couples the redox reaction to proton translocation (for every two electrons transferred, four hydrogen ions are translocated across the cytoplasmic membrane), and thus conserves the redox energy in a proton gradient.</text>
</comment>
<dbReference type="OrthoDB" id="9801496at2"/>
<keyword evidence="4 8" id="KW-0874">Quinone</keyword>
<evidence type="ECO:0000313" key="12">
    <source>
        <dbReference type="Proteomes" id="UP000305131"/>
    </source>
</evidence>
<feature type="domain" description="NADH-quinone oxidoreductase subunit D" evidence="10">
    <location>
        <begin position="130"/>
        <end position="402"/>
    </location>
</feature>
<dbReference type="FunFam" id="1.10.645.10:FF:000005">
    <property type="entry name" value="NADH-quinone oxidoreductase subunit D"/>
    <property type="match status" value="1"/>
</dbReference>
<proteinExistence type="inferred from homology"/>
<evidence type="ECO:0000256" key="1">
    <source>
        <dbReference type="ARBA" id="ARBA00002378"/>
    </source>
</evidence>
<keyword evidence="5 8" id="KW-1278">Translocase</keyword>
<dbReference type="Proteomes" id="UP000305131">
    <property type="component" value="Unassembled WGS sequence"/>
</dbReference>
<gene>
    <name evidence="8" type="primary">nuoD</name>
    <name evidence="11" type="ORF">FBQ73_08150</name>
</gene>
<dbReference type="RefSeq" id="WP_138398949.1">
    <property type="nucleotide sequence ID" value="NZ_JBAFVI010000001.1"/>
</dbReference>
<comment type="subunit">
    <text evidence="8">NDH-1 is composed of 14 different subunits. Subunits NuoB, C, D, E, F, and G constitute the peripheral sector of the complex.</text>
</comment>
<evidence type="ECO:0000256" key="9">
    <source>
        <dbReference type="RuleBase" id="RU003685"/>
    </source>
</evidence>
<dbReference type="Gene3D" id="1.10.645.10">
    <property type="entry name" value="Cytochrome-c3 Hydrogenase, chain B"/>
    <property type="match status" value="1"/>
</dbReference>
<keyword evidence="6 8" id="KW-0520">NAD</keyword>
<comment type="catalytic activity">
    <reaction evidence="8">
        <text>a quinone + NADH + 5 H(+)(in) = a quinol + NAD(+) + 4 H(+)(out)</text>
        <dbReference type="Rhea" id="RHEA:57888"/>
        <dbReference type="ChEBI" id="CHEBI:15378"/>
        <dbReference type="ChEBI" id="CHEBI:24646"/>
        <dbReference type="ChEBI" id="CHEBI:57540"/>
        <dbReference type="ChEBI" id="CHEBI:57945"/>
        <dbReference type="ChEBI" id="CHEBI:132124"/>
    </reaction>
</comment>
<accession>A0A6C1KWT7</accession>
<dbReference type="AlphaFoldDB" id="A0A6C1KWT7"/>
<dbReference type="EC" id="7.1.1.-" evidence="8"/>
<comment type="subcellular location">
    <subcellularLocation>
        <location evidence="8">Cell membrane</location>
        <topology evidence="8">Peripheral membrane protein</topology>
        <orientation evidence="8">Cytoplasmic side</orientation>
    </subcellularLocation>
</comment>
<comment type="caution">
    <text evidence="11">The sequence shown here is derived from an EMBL/GenBank/DDBJ whole genome shotgun (WGS) entry which is preliminary data.</text>
</comment>
<dbReference type="GeneID" id="95773423"/>
<keyword evidence="11" id="KW-0560">Oxidoreductase</keyword>
<evidence type="ECO:0000256" key="6">
    <source>
        <dbReference type="ARBA" id="ARBA00023027"/>
    </source>
</evidence>
<keyword evidence="8" id="KW-0472">Membrane</keyword>
<keyword evidence="3 8" id="KW-0813">Transport</keyword>
<evidence type="ECO:0000313" key="11">
    <source>
        <dbReference type="EMBL" id="TLX44043.1"/>
    </source>
</evidence>
<dbReference type="EMBL" id="VAUP01000015">
    <property type="protein sequence ID" value="TLX44043.1"/>
    <property type="molecule type" value="Genomic_DNA"/>
</dbReference>
<dbReference type="InterPro" id="IPR001135">
    <property type="entry name" value="NADH_Q_OxRdtase_suD"/>
</dbReference>
<evidence type="ECO:0000259" key="10">
    <source>
        <dbReference type="Pfam" id="PF00346"/>
    </source>
</evidence>
<evidence type="ECO:0000256" key="2">
    <source>
        <dbReference type="ARBA" id="ARBA00005769"/>
    </source>
</evidence>
<evidence type="ECO:0000256" key="7">
    <source>
        <dbReference type="ARBA" id="ARBA00023075"/>
    </source>
</evidence>
<reference evidence="11 12" key="1">
    <citation type="submission" date="2019-05" db="EMBL/GenBank/DDBJ databases">
        <authorList>
            <person name="Zhou X."/>
        </authorList>
    </citation>
    <scope>NUCLEOTIDE SEQUENCE [LARGE SCALE GENOMIC DNA]</scope>
    <source>
        <strain evidence="11 12">DSM 432</strain>
    </source>
</reference>
<dbReference type="GO" id="GO:0048038">
    <property type="term" value="F:quinone binding"/>
    <property type="evidence" value="ECO:0007669"/>
    <property type="project" value="UniProtKB-KW"/>
</dbReference>
<evidence type="ECO:0000256" key="8">
    <source>
        <dbReference type="HAMAP-Rule" id="MF_01358"/>
    </source>
</evidence>
<keyword evidence="8" id="KW-1003">Cell membrane</keyword>
<sequence>MVDIADELKPADKVRNFQINFGPQHPAAHGVLRLVLELDGEVVERVDPHIGLLHRGTEKLIEAKTYLQAVPYFDRLDYCAPMNQEHAFCLSVEKLLGIEVPKRGQLIRVLYSEIGRLLSHLLNVTTFAMDVGALTPPLWGFEEREKLMIFYERASGSRMHAAYFRPGGVHQDLPRALVEDIGAFCDPFLKLLDDLDGLVTENRIFKQRTVDIGVVTLEDALAWGFSGVMVRGSGAAWDLRRAQPYECYSELDFDIPIGKHGDCYDRYVVRMEEMRQSTKIMKQCVERLLKETGPVSTTDNKIVPPKRGEMKRSMEALIHHFKLYTEGFHVPEGDVYAAVEAPKGEFGVYLVSDGTNKPYRCKIRAPGFAHLQAMDFLCRGHMLADVSAVLGSLDIVFGEVDR</sequence>
<dbReference type="Pfam" id="PF00346">
    <property type="entry name" value="Complex1_49kDa"/>
    <property type="match status" value="1"/>
</dbReference>
<keyword evidence="7 8" id="KW-0830">Ubiquinone</keyword>
<dbReference type="InterPro" id="IPR014029">
    <property type="entry name" value="NADH_UbQ_OxRdtase_49kDa_CS"/>
</dbReference>
<dbReference type="InterPro" id="IPR029014">
    <property type="entry name" value="NiFe-Hase_large"/>
</dbReference>
<dbReference type="PROSITE" id="PS00535">
    <property type="entry name" value="COMPLEX1_49K"/>
    <property type="match status" value="1"/>
</dbReference>
<organism evidence="11 12">
    <name type="scientific">Xanthobacter autotrophicus</name>
    <dbReference type="NCBI Taxonomy" id="280"/>
    <lineage>
        <taxon>Bacteria</taxon>
        <taxon>Pseudomonadati</taxon>
        <taxon>Pseudomonadota</taxon>
        <taxon>Alphaproteobacteria</taxon>
        <taxon>Hyphomicrobiales</taxon>
        <taxon>Xanthobacteraceae</taxon>
        <taxon>Xanthobacter</taxon>
    </lineage>
</organism>
<dbReference type="SUPFAM" id="SSF56762">
    <property type="entry name" value="HydB/Nqo4-like"/>
    <property type="match status" value="1"/>
</dbReference>
<comment type="similarity">
    <text evidence="2 8 9">Belongs to the complex I 49 kDa subunit family.</text>
</comment>
<dbReference type="PANTHER" id="PTHR11993">
    <property type="entry name" value="NADH-UBIQUINONE OXIDOREDUCTASE 49 KDA SUBUNIT"/>
    <property type="match status" value="1"/>
</dbReference>
<dbReference type="GO" id="GO:0005886">
    <property type="term" value="C:plasma membrane"/>
    <property type="evidence" value="ECO:0007669"/>
    <property type="project" value="UniProtKB-SubCell"/>
</dbReference>